<keyword evidence="2" id="KW-1133">Transmembrane helix</keyword>
<dbReference type="OrthoDB" id="9805856at2"/>
<organism evidence="4 5">
    <name type="scientific">Paucilactobacillus oligofermentans DSM 15707 = LMG 22743</name>
    <dbReference type="NCBI Taxonomy" id="1423778"/>
    <lineage>
        <taxon>Bacteria</taxon>
        <taxon>Bacillati</taxon>
        <taxon>Bacillota</taxon>
        <taxon>Bacilli</taxon>
        <taxon>Lactobacillales</taxon>
        <taxon>Lactobacillaceae</taxon>
        <taxon>Paucilactobacillus</taxon>
    </lineage>
</organism>
<dbReference type="KEGG" id="lol:LACOL_1482"/>
<dbReference type="InterPro" id="IPR001387">
    <property type="entry name" value="Cro/C1-type_HTH"/>
</dbReference>
<dbReference type="SUPFAM" id="SSF47413">
    <property type="entry name" value="lambda repressor-like DNA-binding domains"/>
    <property type="match status" value="1"/>
</dbReference>
<sequence>MAALTISKLLKQQRQKNGLTQADLANKLSISRSAVSNWETGRNLPDLIMIDELATIYDITTDELINGKKNNQYQHTNKLIYPILSLIILITSRLIVASSPQSLLIIDCLILLIIGTSILTKFSNLKLKISVIILNLIVFFCCAFESRILNDFSFQTTALIVSTILMCQLLNTYHNQKYKE</sequence>
<keyword evidence="5" id="KW-1185">Reference proteome</keyword>
<dbReference type="GO" id="GO:0003677">
    <property type="term" value="F:DNA binding"/>
    <property type="evidence" value="ECO:0007669"/>
    <property type="project" value="UniProtKB-KW"/>
</dbReference>
<dbReference type="CDD" id="cd00093">
    <property type="entry name" value="HTH_XRE"/>
    <property type="match status" value="1"/>
</dbReference>
<dbReference type="InterPro" id="IPR010982">
    <property type="entry name" value="Lambda_DNA-bd_dom_sf"/>
</dbReference>
<reference evidence="4 5" key="1">
    <citation type="journal article" date="2015" name="Genome Announc.">
        <title>Expanding the biotechnology potential of lactobacilli through comparative genomics of 213 strains and associated genera.</title>
        <authorList>
            <person name="Sun Z."/>
            <person name="Harris H.M."/>
            <person name="McCann A."/>
            <person name="Guo C."/>
            <person name="Argimon S."/>
            <person name="Zhang W."/>
            <person name="Yang X."/>
            <person name="Jeffery I.B."/>
            <person name="Cooney J.C."/>
            <person name="Kagawa T.F."/>
            <person name="Liu W."/>
            <person name="Song Y."/>
            <person name="Salvetti E."/>
            <person name="Wrobel A."/>
            <person name="Rasinkangas P."/>
            <person name="Parkhill J."/>
            <person name="Rea M.C."/>
            <person name="O'Sullivan O."/>
            <person name="Ritari J."/>
            <person name="Douillard F.P."/>
            <person name="Paul Ross R."/>
            <person name="Yang R."/>
            <person name="Briner A.E."/>
            <person name="Felis G.E."/>
            <person name="de Vos W.M."/>
            <person name="Barrangou R."/>
            <person name="Klaenhammer T.R."/>
            <person name="Caufield P.W."/>
            <person name="Cui Y."/>
            <person name="Zhang H."/>
            <person name="O'Toole P.W."/>
        </authorList>
    </citation>
    <scope>NUCLEOTIDE SEQUENCE [LARGE SCALE GENOMIC DNA]</scope>
    <source>
        <strain evidence="4 5">DSM 15707</strain>
    </source>
</reference>
<feature type="transmembrane region" description="Helical" evidence="2">
    <location>
        <begin position="152"/>
        <end position="173"/>
    </location>
</feature>
<dbReference type="Proteomes" id="UP000051697">
    <property type="component" value="Unassembled WGS sequence"/>
</dbReference>
<dbReference type="STRING" id="1423778.FC70_GL000212"/>
<evidence type="ECO:0000313" key="5">
    <source>
        <dbReference type="Proteomes" id="UP000051697"/>
    </source>
</evidence>
<dbReference type="PANTHER" id="PTHR46558:SF4">
    <property type="entry name" value="DNA-BIDING PHAGE PROTEIN"/>
    <property type="match status" value="1"/>
</dbReference>
<name>A0A0R1RKX6_9LACO</name>
<dbReference type="AlphaFoldDB" id="A0A0R1RKX6"/>
<keyword evidence="2" id="KW-0472">Membrane</keyword>
<evidence type="ECO:0000256" key="1">
    <source>
        <dbReference type="ARBA" id="ARBA00023125"/>
    </source>
</evidence>
<evidence type="ECO:0000313" key="4">
    <source>
        <dbReference type="EMBL" id="KRL57741.1"/>
    </source>
</evidence>
<dbReference type="Pfam" id="PF01381">
    <property type="entry name" value="HTH_3"/>
    <property type="match status" value="1"/>
</dbReference>
<feature type="transmembrane region" description="Helical" evidence="2">
    <location>
        <begin position="79"/>
        <end position="96"/>
    </location>
</feature>
<keyword evidence="1" id="KW-0238">DNA-binding</keyword>
<feature type="transmembrane region" description="Helical" evidence="2">
    <location>
        <begin position="127"/>
        <end position="146"/>
    </location>
</feature>
<evidence type="ECO:0000256" key="2">
    <source>
        <dbReference type="SAM" id="Phobius"/>
    </source>
</evidence>
<keyword evidence="2" id="KW-0812">Transmembrane</keyword>
<dbReference type="EMBL" id="AZFE01000003">
    <property type="protein sequence ID" value="KRL57741.1"/>
    <property type="molecule type" value="Genomic_DNA"/>
</dbReference>
<dbReference type="PATRIC" id="fig|1423778.4.peg.230"/>
<comment type="caution">
    <text evidence="4">The sequence shown here is derived from an EMBL/GenBank/DDBJ whole genome shotgun (WGS) entry which is preliminary data.</text>
</comment>
<feature type="transmembrane region" description="Helical" evidence="2">
    <location>
        <begin position="102"/>
        <end position="120"/>
    </location>
</feature>
<dbReference type="PROSITE" id="PS50943">
    <property type="entry name" value="HTH_CROC1"/>
    <property type="match status" value="1"/>
</dbReference>
<accession>A0A0R1RKX6</accession>
<dbReference type="Gene3D" id="1.10.260.40">
    <property type="entry name" value="lambda repressor-like DNA-binding domains"/>
    <property type="match status" value="1"/>
</dbReference>
<dbReference type="RefSeq" id="WP_057889171.1">
    <property type="nucleotide sequence ID" value="NZ_AZFE01000003.1"/>
</dbReference>
<gene>
    <name evidence="4" type="ORF">FC70_GL000212</name>
</gene>
<evidence type="ECO:0000259" key="3">
    <source>
        <dbReference type="PROSITE" id="PS50943"/>
    </source>
</evidence>
<dbReference type="SMART" id="SM00530">
    <property type="entry name" value="HTH_XRE"/>
    <property type="match status" value="1"/>
</dbReference>
<proteinExistence type="predicted"/>
<protein>
    <recommendedName>
        <fullName evidence="3">HTH cro/C1-type domain-containing protein</fullName>
    </recommendedName>
</protein>
<feature type="domain" description="HTH cro/C1-type" evidence="3">
    <location>
        <begin position="10"/>
        <end position="64"/>
    </location>
</feature>
<dbReference type="PANTHER" id="PTHR46558">
    <property type="entry name" value="TRACRIPTIONAL REGULATORY PROTEIN-RELATED-RELATED"/>
    <property type="match status" value="1"/>
</dbReference>